<accession>A0A3P7PSM0</accession>
<proteinExistence type="predicted"/>
<reference evidence="2 3" key="1">
    <citation type="submission" date="2018-11" db="EMBL/GenBank/DDBJ databases">
        <authorList>
            <consortium name="Pathogen Informatics"/>
        </authorList>
    </citation>
    <scope>NUCLEOTIDE SEQUENCE [LARGE SCALE GENOMIC DNA]</scope>
</reference>
<organism evidence="2 3">
    <name type="scientific">Dibothriocephalus latus</name>
    <name type="common">Fish tapeworm</name>
    <name type="synonym">Diphyllobothrium latum</name>
    <dbReference type="NCBI Taxonomy" id="60516"/>
    <lineage>
        <taxon>Eukaryota</taxon>
        <taxon>Metazoa</taxon>
        <taxon>Spiralia</taxon>
        <taxon>Lophotrochozoa</taxon>
        <taxon>Platyhelminthes</taxon>
        <taxon>Cestoda</taxon>
        <taxon>Eucestoda</taxon>
        <taxon>Diphyllobothriidea</taxon>
        <taxon>Diphyllobothriidae</taxon>
        <taxon>Dibothriocephalus</taxon>
    </lineage>
</organism>
<feature type="compositionally biased region" description="Basic and acidic residues" evidence="1">
    <location>
        <begin position="112"/>
        <end position="144"/>
    </location>
</feature>
<dbReference type="AlphaFoldDB" id="A0A3P7PSM0"/>
<sequence>MADFKRLVTHIHRCFYNGDLTAHDHARANEIRPVDYSLLGGVSHTSIVPAYSQEYFDIEARWADRHYRHQLLPQYSTRKDAPGRSDKPFEDRSTELYVRQREHAAMLGRLMAERARGGTSKEQDARPKFQPDEELICKAVKDDAATPPQPPPSGYARAIKLASDGCNDP</sequence>
<dbReference type="EMBL" id="UYRU01072329">
    <property type="protein sequence ID" value="VDN22119.1"/>
    <property type="molecule type" value="Genomic_DNA"/>
</dbReference>
<feature type="compositionally biased region" description="Basic and acidic residues" evidence="1">
    <location>
        <begin position="77"/>
        <end position="93"/>
    </location>
</feature>
<evidence type="ECO:0000256" key="1">
    <source>
        <dbReference type="SAM" id="MobiDB-lite"/>
    </source>
</evidence>
<name>A0A3P7PSM0_DIBLA</name>
<evidence type="ECO:0000313" key="3">
    <source>
        <dbReference type="Proteomes" id="UP000281553"/>
    </source>
</evidence>
<dbReference type="Proteomes" id="UP000281553">
    <property type="component" value="Unassembled WGS sequence"/>
</dbReference>
<keyword evidence="3" id="KW-1185">Reference proteome</keyword>
<evidence type="ECO:0000313" key="2">
    <source>
        <dbReference type="EMBL" id="VDN22119.1"/>
    </source>
</evidence>
<dbReference type="OrthoDB" id="6249868at2759"/>
<feature type="region of interest" description="Disordered" evidence="1">
    <location>
        <begin position="73"/>
        <end position="93"/>
    </location>
</feature>
<gene>
    <name evidence="2" type="ORF">DILT_LOCUS13981</name>
</gene>
<feature type="region of interest" description="Disordered" evidence="1">
    <location>
        <begin position="112"/>
        <end position="169"/>
    </location>
</feature>
<protein>
    <submittedName>
        <fullName evidence="2">Uncharacterized protein</fullName>
    </submittedName>
</protein>